<organism evidence="3 4">
    <name type="scientific">Trichoderma gamsii</name>
    <dbReference type="NCBI Taxonomy" id="398673"/>
    <lineage>
        <taxon>Eukaryota</taxon>
        <taxon>Fungi</taxon>
        <taxon>Dikarya</taxon>
        <taxon>Ascomycota</taxon>
        <taxon>Pezizomycotina</taxon>
        <taxon>Sordariomycetes</taxon>
        <taxon>Hypocreomycetidae</taxon>
        <taxon>Hypocreales</taxon>
        <taxon>Hypocreaceae</taxon>
        <taxon>Trichoderma</taxon>
    </lineage>
</organism>
<reference evidence="3 4" key="1">
    <citation type="journal article" date="2016" name="Genome Announc.">
        <title>Draft Whole-Genome Sequence of Trichoderma gamsii T6085, a Promising Biocontrol Agent of Fusarium Head Blight on Wheat.</title>
        <authorList>
            <person name="Baroncelli R."/>
            <person name="Zapparata A."/>
            <person name="Piaggeschi G."/>
            <person name="Sarrocco S."/>
            <person name="Vannacci G."/>
        </authorList>
    </citation>
    <scope>NUCLEOTIDE SEQUENCE [LARGE SCALE GENOMIC DNA]</scope>
    <source>
        <strain evidence="3 4">T6085</strain>
    </source>
</reference>
<evidence type="ECO:0000313" key="4">
    <source>
        <dbReference type="Proteomes" id="UP000054821"/>
    </source>
</evidence>
<dbReference type="Proteomes" id="UP000054821">
    <property type="component" value="Unassembled WGS sequence"/>
</dbReference>
<proteinExistence type="predicted"/>
<evidence type="ECO:0000256" key="2">
    <source>
        <dbReference type="SAM" id="Phobius"/>
    </source>
</evidence>
<sequence length="149" mass="15974">MSEGGYARLGEDTSSVKDVVDAREGISLPLDQDDDEDISSEASTLLSSGVPSHPNHQLHHKHQRQQYHQDAENEETSPSRTGVLARIFGGEVILRIGLFAGMVVVVCLAVVRSMEGEFSPGLVAGGGLMMIMCLVVGKRDLWRGGMAIG</sequence>
<feature type="compositionally biased region" description="Basic residues" evidence="1">
    <location>
        <begin position="56"/>
        <end position="65"/>
    </location>
</feature>
<name>A0A2P4ZNE1_9HYPO</name>
<keyword evidence="4" id="KW-1185">Reference proteome</keyword>
<dbReference type="GeneID" id="36347573"/>
<feature type="transmembrane region" description="Helical" evidence="2">
    <location>
        <begin position="92"/>
        <end position="112"/>
    </location>
</feature>
<gene>
    <name evidence="3" type="ORF">TGAM01_v205252</name>
</gene>
<evidence type="ECO:0000313" key="3">
    <source>
        <dbReference type="EMBL" id="PON25815.1"/>
    </source>
</evidence>
<feature type="transmembrane region" description="Helical" evidence="2">
    <location>
        <begin position="118"/>
        <end position="137"/>
    </location>
</feature>
<keyword evidence="2" id="KW-1133">Transmembrane helix</keyword>
<keyword evidence="2" id="KW-0472">Membrane</keyword>
<feature type="compositionally biased region" description="Basic and acidic residues" evidence="1">
    <location>
        <begin position="9"/>
        <end position="24"/>
    </location>
</feature>
<comment type="caution">
    <text evidence="3">The sequence shown here is derived from an EMBL/GenBank/DDBJ whole genome shotgun (WGS) entry which is preliminary data.</text>
</comment>
<dbReference type="AlphaFoldDB" id="A0A2P4ZNE1"/>
<feature type="region of interest" description="Disordered" evidence="1">
    <location>
        <begin position="1"/>
        <end position="78"/>
    </location>
</feature>
<accession>A0A2P4ZNE1</accession>
<feature type="compositionally biased region" description="Polar residues" evidence="1">
    <location>
        <begin position="40"/>
        <end position="50"/>
    </location>
</feature>
<dbReference type="EMBL" id="JPDN02000016">
    <property type="protein sequence ID" value="PON25815.1"/>
    <property type="molecule type" value="Genomic_DNA"/>
</dbReference>
<evidence type="ECO:0000256" key="1">
    <source>
        <dbReference type="SAM" id="MobiDB-lite"/>
    </source>
</evidence>
<protein>
    <submittedName>
        <fullName evidence="3">Uncharacterized protein</fullName>
    </submittedName>
</protein>
<keyword evidence="2" id="KW-0812">Transmembrane</keyword>
<dbReference type="RefSeq" id="XP_024405637.1">
    <property type="nucleotide sequence ID" value="XM_024549604.1"/>
</dbReference>